<dbReference type="InterPro" id="IPR036259">
    <property type="entry name" value="MFS_trans_sf"/>
</dbReference>
<evidence type="ECO:0000256" key="3">
    <source>
        <dbReference type="ARBA" id="ARBA00023136"/>
    </source>
</evidence>
<feature type="domain" description="Major facilitator superfamily (MFS) profile" evidence="5">
    <location>
        <begin position="17"/>
        <end position="397"/>
    </location>
</feature>
<keyword evidence="7" id="KW-1185">Reference proteome</keyword>
<feature type="transmembrane region" description="Helical" evidence="4">
    <location>
        <begin position="307"/>
        <end position="331"/>
    </location>
</feature>
<gene>
    <name evidence="6" type="ORF">HNP55_003237</name>
</gene>
<dbReference type="AlphaFoldDB" id="A0A840LDD8"/>
<sequence length="407" mass="42747">MHTAHAAHSPRPLQAWQVILGGISGLLLTIGLARFAYTPLLPLMQAQAGLSDVTGGWLAAINYLGYMSGALLASWLEDPRLRQRLYSLGLPLSLLITALMSLGEGQLWVWVLSRYLGGLCGAAGMLLGSGLVLGWLMRAGHRPELGLHFTGLGLGIAVSALGAMAMTALHWNWARQWQGFALLGLLFLLPAWAWRPPVPPALPASHAAEPGSRTPSRAWTALMTAIYFCAGWGFVISATFTVTIVERQPVLAGLGPLAWLLVGLAATPAVFLWDRVARRVGELQALLIAFGLQCLAVLVPALSDSLAAALCGALLYGATFIGIVSMTLALVGRRSPANPGKAMARLTLSYGVAQVCAPALSGAMAQASGNYRAALLLTAAVLLLGMVGLALLLRLEGRDPAGIANKF</sequence>
<evidence type="ECO:0000256" key="4">
    <source>
        <dbReference type="SAM" id="Phobius"/>
    </source>
</evidence>
<keyword evidence="3 4" id="KW-0472">Membrane</keyword>
<dbReference type="InterPro" id="IPR010645">
    <property type="entry name" value="MFS_4"/>
</dbReference>
<protein>
    <submittedName>
        <fullName evidence="6">MFS family permease</fullName>
    </submittedName>
</protein>
<dbReference type="PANTHER" id="PTHR23537:SF1">
    <property type="entry name" value="SUGAR TRANSPORTER"/>
    <property type="match status" value="1"/>
</dbReference>
<feature type="transmembrane region" description="Helical" evidence="4">
    <location>
        <begin position="371"/>
        <end position="393"/>
    </location>
</feature>
<keyword evidence="2 4" id="KW-1133">Transmembrane helix</keyword>
<comment type="caution">
    <text evidence="6">The sequence shown here is derived from an EMBL/GenBank/DDBJ whole genome shotgun (WGS) entry which is preliminary data.</text>
</comment>
<accession>A0A840LDD8</accession>
<dbReference type="PROSITE" id="PS50850">
    <property type="entry name" value="MFS"/>
    <property type="match status" value="1"/>
</dbReference>
<feature type="transmembrane region" description="Helical" evidence="4">
    <location>
        <begin position="177"/>
        <end position="194"/>
    </location>
</feature>
<dbReference type="GO" id="GO:0022857">
    <property type="term" value="F:transmembrane transporter activity"/>
    <property type="evidence" value="ECO:0007669"/>
    <property type="project" value="InterPro"/>
</dbReference>
<dbReference type="EMBL" id="JACHLP010000006">
    <property type="protein sequence ID" value="MBB4844693.1"/>
    <property type="molecule type" value="Genomic_DNA"/>
</dbReference>
<feature type="transmembrane region" description="Helical" evidence="4">
    <location>
        <begin position="88"/>
        <end position="109"/>
    </location>
</feature>
<evidence type="ECO:0000256" key="2">
    <source>
        <dbReference type="ARBA" id="ARBA00022989"/>
    </source>
</evidence>
<keyword evidence="1 4" id="KW-0812">Transmembrane</keyword>
<dbReference type="SUPFAM" id="SSF103473">
    <property type="entry name" value="MFS general substrate transporter"/>
    <property type="match status" value="1"/>
</dbReference>
<organism evidence="6 7">
    <name type="scientific">Roseateles oligotrophus</name>
    <dbReference type="NCBI Taxonomy" id="1769250"/>
    <lineage>
        <taxon>Bacteria</taxon>
        <taxon>Pseudomonadati</taxon>
        <taxon>Pseudomonadota</taxon>
        <taxon>Betaproteobacteria</taxon>
        <taxon>Burkholderiales</taxon>
        <taxon>Sphaerotilaceae</taxon>
        <taxon>Roseateles</taxon>
    </lineage>
</organism>
<feature type="transmembrane region" description="Helical" evidence="4">
    <location>
        <begin position="115"/>
        <end position="137"/>
    </location>
</feature>
<name>A0A840LDD8_9BURK</name>
<evidence type="ECO:0000259" key="5">
    <source>
        <dbReference type="PROSITE" id="PS50850"/>
    </source>
</evidence>
<feature type="transmembrane region" description="Helical" evidence="4">
    <location>
        <begin position="57"/>
        <end position="76"/>
    </location>
</feature>
<dbReference type="Proteomes" id="UP000562027">
    <property type="component" value="Unassembled WGS sequence"/>
</dbReference>
<proteinExistence type="predicted"/>
<dbReference type="Pfam" id="PF06779">
    <property type="entry name" value="MFS_4"/>
    <property type="match status" value="1"/>
</dbReference>
<evidence type="ECO:0000256" key="1">
    <source>
        <dbReference type="ARBA" id="ARBA00022692"/>
    </source>
</evidence>
<dbReference type="PANTHER" id="PTHR23537">
    <property type="match status" value="1"/>
</dbReference>
<evidence type="ECO:0000313" key="7">
    <source>
        <dbReference type="Proteomes" id="UP000562027"/>
    </source>
</evidence>
<feature type="transmembrane region" description="Helical" evidence="4">
    <location>
        <begin position="18"/>
        <end position="37"/>
    </location>
</feature>
<feature type="transmembrane region" description="Helical" evidence="4">
    <location>
        <begin position="285"/>
        <end position="301"/>
    </location>
</feature>
<feature type="transmembrane region" description="Helical" evidence="4">
    <location>
        <begin position="221"/>
        <end position="245"/>
    </location>
</feature>
<evidence type="ECO:0000313" key="6">
    <source>
        <dbReference type="EMBL" id="MBB4844693.1"/>
    </source>
</evidence>
<dbReference type="GO" id="GO:0005886">
    <property type="term" value="C:plasma membrane"/>
    <property type="evidence" value="ECO:0007669"/>
    <property type="project" value="TreeGrafter"/>
</dbReference>
<reference evidence="6 7" key="1">
    <citation type="submission" date="2020-08" db="EMBL/GenBank/DDBJ databases">
        <title>Functional genomics of gut bacteria from endangered species of beetles.</title>
        <authorList>
            <person name="Carlos-Shanley C."/>
        </authorList>
    </citation>
    <scope>NUCLEOTIDE SEQUENCE [LARGE SCALE GENOMIC DNA]</scope>
    <source>
        <strain evidence="6 7">S00239</strain>
    </source>
</reference>
<feature type="transmembrane region" description="Helical" evidence="4">
    <location>
        <begin position="251"/>
        <end position="273"/>
    </location>
</feature>
<dbReference type="RefSeq" id="WP_184301467.1">
    <property type="nucleotide sequence ID" value="NZ_JACHLP010000006.1"/>
</dbReference>
<dbReference type="InterPro" id="IPR020846">
    <property type="entry name" value="MFS_dom"/>
</dbReference>
<dbReference type="Gene3D" id="1.20.1250.20">
    <property type="entry name" value="MFS general substrate transporter like domains"/>
    <property type="match status" value="1"/>
</dbReference>
<feature type="transmembrane region" description="Helical" evidence="4">
    <location>
        <begin position="149"/>
        <end position="171"/>
    </location>
</feature>